<reference evidence="2 3" key="1">
    <citation type="journal article" date="2012" name="Nat. Biotechnol.">
        <title>Draft genome sequence of pigeonpea (Cajanus cajan), an orphan legume crop of resource-poor farmers.</title>
        <authorList>
            <person name="Varshney R.K."/>
            <person name="Chen W."/>
            <person name="Li Y."/>
            <person name="Bharti A.K."/>
            <person name="Saxena R.K."/>
            <person name="Schlueter J.A."/>
            <person name="Donoghue M.T."/>
            <person name="Azam S."/>
            <person name="Fan G."/>
            <person name="Whaley A.M."/>
            <person name="Farmer A.D."/>
            <person name="Sheridan J."/>
            <person name="Iwata A."/>
            <person name="Tuteja R."/>
            <person name="Penmetsa R.V."/>
            <person name="Wu W."/>
            <person name="Upadhyaya H.D."/>
            <person name="Yang S.P."/>
            <person name="Shah T."/>
            <person name="Saxena K.B."/>
            <person name="Michael T."/>
            <person name="McCombie W.R."/>
            <person name="Yang B."/>
            <person name="Zhang G."/>
            <person name="Yang H."/>
            <person name="Wang J."/>
            <person name="Spillane C."/>
            <person name="Cook D.R."/>
            <person name="May G.D."/>
            <person name="Xu X."/>
            <person name="Jackson S.A."/>
        </authorList>
    </citation>
    <scope>NUCLEOTIDE SEQUENCE [LARGE SCALE GENOMIC DNA]</scope>
    <source>
        <strain evidence="3">cv. Asha</strain>
    </source>
</reference>
<organism evidence="2 3">
    <name type="scientific">Cajanus cajan</name>
    <name type="common">Pigeon pea</name>
    <name type="synonym">Cajanus indicus</name>
    <dbReference type="NCBI Taxonomy" id="3821"/>
    <lineage>
        <taxon>Eukaryota</taxon>
        <taxon>Viridiplantae</taxon>
        <taxon>Streptophyta</taxon>
        <taxon>Embryophyta</taxon>
        <taxon>Tracheophyta</taxon>
        <taxon>Spermatophyta</taxon>
        <taxon>Magnoliopsida</taxon>
        <taxon>eudicotyledons</taxon>
        <taxon>Gunneridae</taxon>
        <taxon>Pentapetalae</taxon>
        <taxon>rosids</taxon>
        <taxon>fabids</taxon>
        <taxon>Fabales</taxon>
        <taxon>Fabaceae</taxon>
        <taxon>Papilionoideae</taxon>
        <taxon>50 kb inversion clade</taxon>
        <taxon>NPAAA clade</taxon>
        <taxon>indigoferoid/millettioid clade</taxon>
        <taxon>Phaseoleae</taxon>
        <taxon>Cajanus</taxon>
    </lineage>
</organism>
<keyword evidence="3" id="KW-1185">Reference proteome</keyword>
<dbReference type="InterPro" id="IPR043502">
    <property type="entry name" value="DNA/RNA_pol_sf"/>
</dbReference>
<accession>A0A151T2I6</accession>
<dbReference type="PANTHER" id="PTHR24559:SF444">
    <property type="entry name" value="REVERSE TRANSCRIPTASE DOMAIN-CONTAINING PROTEIN"/>
    <property type="match status" value="1"/>
</dbReference>
<evidence type="ECO:0000259" key="1">
    <source>
        <dbReference type="Pfam" id="PF00078"/>
    </source>
</evidence>
<dbReference type="Gramene" id="C.cajan_23026.t">
    <property type="protein sequence ID" value="C.cajan_23026.t.cds1"/>
    <property type="gene ID" value="C.cajan_23026"/>
</dbReference>
<dbReference type="Proteomes" id="UP000075243">
    <property type="component" value="Chromosome 9"/>
</dbReference>
<evidence type="ECO:0000313" key="2">
    <source>
        <dbReference type="EMBL" id="KYP61273.1"/>
    </source>
</evidence>
<dbReference type="InterPro" id="IPR043128">
    <property type="entry name" value="Rev_trsase/Diguanyl_cyclase"/>
</dbReference>
<sequence>MCVEYTDLNKTCPKDSSPLPSIDRRVDGASWNALLNFLDAYSGYNQIMMYPPDIVHTSFITNHANFCYRVMPFGLKNAGATYQRLMKPNLRDCSKVTLFGPSRIIHAPPPLELEDPSTCKVHTCCSSAEAGVSSATKFARHWAFRGLRLSYLMPNSDNSTDHAIIRPTSSGFLRICLIG</sequence>
<dbReference type="EMBL" id="CM003611">
    <property type="protein sequence ID" value="KYP61273.1"/>
    <property type="molecule type" value="Genomic_DNA"/>
</dbReference>
<dbReference type="PANTHER" id="PTHR24559">
    <property type="entry name" value="TRANSPOSON TY3-I GAG-POL POLYPROTEIN"/>
    <property type="match status" value="1"/>
</dbReference>
<proteinExistence type="predicted"/>
<gene>
    <name evidence="2" type="ORF">KK1_023704</name>
</gene>
<dbReference type="Pfam" id="PF00078">
    <property type="entry name" value="RVT_1"/>
    <property type="match status" value="1"/>
</dbReference>
<dbReference type="SUPFAM" id="SSF56672">
    <property type="entry name" value="DNA/RNA polymerases"/>
    <property type="match status" value="1"/>
</dbReference>
<dbReference type="AlphaFoldDB" id="A0A151T2I6"/>
<dbReference type="Gene3D" id="3.10.10.10">
    <property type="entry name" value="HIV Type 1 Reverse Transcriptase, subunit A, domain 1"/>
    <property type="match status" value="1"/>
</dbReference>
<evidence type="ECO:0000313" key="3">
    <source>
        <dbReference type="Proteomes" id="UP000075243"/>
    </source>
</evidence>
<dbReference type="Gene3D" id="3.30.70.270">
    <property type="match status" value="1"/>
</dbReference>
<dbReference type="InterPro" id="IPR053134">
    <property type="entry name" value="RNA-dir_DNA_polymerase"/>
</dbReference>
<name>A0A151T2I6_CAJCA</name>
<feature type="domain" description="Reverse transcriptase" evidence="1">
    <location>
        <begin position="3"/>
        <end position="95"/>
    </location>
</feature>
<dbReference type="InterPro" id="IPR000477">
    <property type="entry name" value="RT_dom"/>
</dbReference>
<protein>
    <submittedName>
        <fullName evidence="2">Transposon Ty3-I Gag-Pol polyprotein</fullName>
    </submittedName>
</protein>
<dbReference type="CDD" id="cd01647">
    <property type="entry name" value="RT_LTR"/>
    <property type="match status" value="1"/>
</dbReference>